<keyword evidence="16" id="KW-1185">Reference proteome</keyword>
<dbReference type="Pfam" id="PF07504">
    <property type="entry name" value="FTP"/>
    <property type="match status" value="1"/>
</dbReference>
<feature type="binding site" evidence="12">
    <location>
        <position position="556"/>
    </location>
    <ligand>
        <name>Zn(2+)</name>
        <dbReference type="ChEBI" id="CHEBI:29105"/>
        <note>catalytic</note>
    </ligand>
</feature>
<proteinExistence type="inferred from homology"/>
<dbReference type="CDD" id="cd09596">
    <property type="entry name" value="M36"/>
    <property type="match status" value="1"/>
</dbReference>
<keyword evidence="10 13" id="KW-0865">Zymogen</keyword>
<evidence type="ECO:0000313" key="16">
    <source>
        <dbReference type="Proteomes" id="UP000044841"/>
    </source>
</evidence>
<keyword evidence="7 13" id="KW-0378">Hydrolase</keyword>
<dbReference type="Gene3D" id="1.10.390.10">
    <property type="entry name" value="Neutral Protease Domain 2"/>
    <property type="match status" value="1"/>
</dbReference>
<dbReference type="InterPro" id="IPR050371">
    <property type="entry name" value="Fungal_virulence_M36"/>
</dbReference>
<name>A0A0K6FZ89_9AGAM</name>
<evidence type="ECO:0000256" key="1">
    <source>
        <dbReference type="ARBA" id="ARBA00004613"/>
    </source>
</evidence>
<evidence type="ECO:0000313" key="15">
    <source>
        <dbReference type="EMBL" id="CUA71590.1"/>
    </source>
</evidence>
<dbReference type="GO" id="GO:0005615">
    <property type="term" value="C:extracellular space"/>
    <property type="evidence" value="ECO:0007669"/>
    <property type="project" value="InterPro"/>
</dbReference>
<feature type="chain" id="PRO_5009360831" description="Extracellular metalloproteinase" evidence="13">
    <location>
        <begin position="21"/>
        <end position="797"/>
    </location>
</feature>
<dbReference type="Proteomes" id="UP000044841">
    <property type="component" value="Unassembled WGS sequence"/>
</dbReference>
<dbReference type="GO" id="GO:0008270">
    <property type="term" value="F:zinc ion binding"/>
    <property type="evidence" value="ECO:0007669"/>
    <property type="project" value="InterPro"/>
</dbReference>
<evidence type="ECO:0000256" key="7">
    <source>
        <dbReference type="ARBA" id="ARBA00022801"/>
    </source>
</evidence>
<feature type="binding site" evidence="12">
    <location>
        <position position="311"/>
    </location>
    <ligand>
        <name>Zn(2+)</name>
        <dbReference type="ChEBI" id="CHEBI:29105"/>
        <note>catalytic</note>
    </ligand>
</feature>
<dbReference type="InterPro" id="IPR001842">
    <property type="entry name" value="Peptidase_M36"/>
</dbReference>
<keyword evidence="6 13" id="KW-0732">Signal</keyword>
<feature type="signal peptide" evidence="13">
    <location>
        <begin position="1"/>
        <end position="20"/>
    </location>
</feature>
<dbReference type="Pfam" id="PF02128">
    <property type="entry name" value="Peptidase_M36"/>
    <property type="match status" value="1"/>
</dbReference>
<evidence type="ECO:0000256" key="12">
    <source>
        <dbReference type="PIRSR" id="PIRSR601842-2"/>
    </source>
</evidence>
<reference evidence="15 16" key="1">
    <citation type="submission" date="2015-07" db="EMBL/GenBank/DDBJ databases">
        <authorList>
            <person name="Noorani M."/>
        </authorList>
    </citation>
    <scope>NUCLEOTIDE SEQUENCE [LARGE SCALE GENOMIC DNA]</scope>
    <source>
        <strain evidence="15">BBA 69670</strain>
    </source>
</reference>
<dbReference type="InterPro" id="IPR027268">
    <property type="entry name" value="Peptidase_M4/M1_CTD_sf"/>
</dbReference>
<dbReference type="PANTHER" id="PTHR33478:SF1">
    <property type="entry name" value="EXTRACELLULAR METALLOPROTEINASE MEP"/>
    <property type="match status" value="1"/>
</dbReference>
<keyword evidence="4 13" id="KW-0645">Protease</keyword>
<evidence type="ECO:0000256" key="8">
    <source>
        <dbReference type="ARBA" id="ARBA00022833"/>
    </source>
</evidence>
<evidence type="ECO:0000256" key="13">
    <source>
        <dbReference type="RuleBase" id="RU364017"/>
    </source>
</evidence>
<dbReference type="PANTHER" id="PTHR33478">
    <property type="entry name" value="EXTRACELLULAR METALLOPROTEINASE MEP"/>
    <property type="match status" value="1"/>
</dbReference>
<feature type="binding site" evidence="12">
    <location>
        <position position="552"/>
    </location>
    <ligand>
        <name>Zn(2+)</name>
        <dbReference type="ChEBI" id="CHEBI:29105"/>
        <note>catalytic</note>
    </ligand>
</feature>
<dbReference type="EC" id="3.4.24.-" evidence="13"/>
<evidence type="ECO:0000256" key="11">
    <source>
        <dbReference type="PIRSR" id="PIRSR601842-1"/>
    </source>
</evidence>
<keyword evidence="9 13" id="KW-0482">Metalloprotease</keyword>
<accession>A0A0K6FZ89</accession>
<dbReference type="AlphaFoldDB" id="A0A0K6FZ89"/>
<evidence type="ECO:0000256" key="2">
    <source>
        <dbReference type="ARBA" id="ARBA00006006"/>
    </source>
</evidence>
<comment type="subcellular location">
    <subcellularLocation>
        <location evidence="1 13">Secreted</location>
    </subcellularLocation>
</comment>
<dbReference type="GO" id="GO:0006508">
    <property type="term" value="P:proteolysis"/>
    <property type="evidence" value="ECO:0007669"/>
    <property type="project" value="UniProtKB-KW"/>
</dbReference>
<organism evidence="15 16">
    <name type="scientific">Rhizoctonia solani</name>
    <dbReference type="NCBI Taxonomy" id="456999"/>
    <lineage>
        <taxon>Eukaryota</taxon>
        <taxon>Fungi</taxon>
        <taxon>Dikarya</taxon>
        <taxon>Basidiomycota</taxon>
        <taxon>Agaricomycotina</taxon>
        <taxon>Agaricomycetes</taxon>
        <taxon>Cantharellales</taxon>
        <taxon>Ceratobasidiaceae</taxon>
        <taxon>Rhizoctonia</taxon>
    </lineage>
</organism>
<feature type="domain" description="FTP" evidence="14">
    <location>
        <begin position="76"/>
        <end position="120"/>
    </location>
</feature>
<comment type="similarity">
    <text evidence="2 13">Belongs to the peptidase M36 family.</text>
</comment>
<evidence type="ECO:0000256" key="3">
    <source>
        <dbReference type="ARBA" id="ARBA00022525"/>
    </source>
</evidence>
<dbReference type="GO" id="GO:0004222">
    <property type="term" value="F:metalloendopeptidase activity"/>
    <property type="evidence" value="ECO:0007669"/>
    <property type="project" value="InterPro"/>
</dbReference>
<comment type="cofactor">
    <cofactor evidence="12">
        <name>Zn(2+)</name>
        <dbReference type="ChEBI" id="CHEBI:29105"/>
    </cofactor>
    <text evidence="12">Binds 1 zinc ion per subunit.</text>
</comment>
<gene>
    <name evidence="15" type="ORF">RSOLAG22IIIB_09679</name>
</gene>
<evidence type="ECO:0000256" key="4">
    <source>
        <dbReference type="ARBA" id="ARBA00022670"/>
    </source>
</evidence>
<keyword evidence="8 12" id="KW-0862">Zinc</keyword>
<evidence type="ECO:0000256" key="10">
    <source>
        <dbReference type="ARBA" id="ARBA00023145"/>
    </source>
</evidence>
<evidence type="ECO:0000259" key="14">
    <source>
        <dbReference type="Pfam" id="PF07504"/>
    </source>
</evidence>
<protein>
    <recommendedName>
        <fullName evidence="13">Extracellular metalloproteinase</fullName>
        <ecNumber evidence="13">3.4.24.-</ecNumber>
    </recommendedName>
    <alternativeName>
        <fullName evidence="13">Fungalysin</fullName>
    </alternativeName>
</protein>
<feature type="binding site" evidence="12">
    <location>
        <position position="582"/>
    </location>
    <ligand>
        <name>Zn(2+)</name>
        <dbReference type="ChEBI" id="CHEBI:29105"/>
        <note>catalytic</note>
    </ligand>
</feature>
<keyword evidence="5 12" id="KW-0479">Metal-binding</keyword>
<dbReference type="Gene3D" id="3.10.170.10">
    <property type="match status" value="1"/>
</dbReference>
<dbReference type="EMBL" id="CYGV01001249">
    <property type="protein sequence ID" value="CUA71590.1"/>
    <property type="molecule type" value="Genomic_DNA"/>
</dbReference>
<dbReference type="SUPFAM" id="SSF55486">
    <property type="entry name" value="Metalloproteases ('zincins'), catalytic domain"/>
    <property type="match status" value="1"/>
</dbReference>
<evidence type="ECO:0000256" key="6">
    <source>
        <dbReference type="ARBA" id="ARBA00022729"/>
    </source>
</evidence>
<sequence>MRLSHRIAALSFAFVASSNANPIRKSLRFGLRPPTRYVTEPHINSTLTFSAHADPLDVARAFIQLYTDSDYYIRDDSYTDENTGISHVYARQLFQGLGIADGNINLNIRDGNVLSFGDSFFQGPASPLVNSPWITHATYCAEFTTRGLVIDNTPQIMLSDKPRARARENWYKLHCARPLVSVRQAAATDFHKDLNDPRRAALYFMIAAHPEPLVVEKLAHGFNTTIDRMTVTYDQLSPARRAQRFAMISGLPGTVSPVKARKAYTQIPTANDTVLHATWRLEVEMAHNWYEAYVSFHDPSAIISVIDWASDSSTHSRGDLFDTLEADISMHRPVRYTEAGTYKVWKWGVNDPQSCERTTEPASYDLLASALGWHTIPRASNLIGSPEWVGKGVKDHAQYLNFTTTWGNNVFAQENWKGAKEQWISNYRPQGGRTLAFNFEYDAADVSNNNYTSYVDLSVTQLFYTSNMVHDLYYRYGFNERAGNFQQDNFRRGGRGNDSIIATTQDGSGSNNAYFMAELKPPDGQHGRCRMFIWNTMVPYRDGSLDAGIVIHELSHGLSSRLTGGPDNAGCLPWGESAGMGEGWGDFLATAIRSTKDYQDYAIGGWASNQVNGVRRYLYSKNTTVNPLTYSSLDDPEAWTVHSMGEVWAEILWVVMQGVVEKHGYSPTLFPPAPLENGTIPTGDFYRAESKRGQLIPKHGNTLMLQLVITGMKLQPCRPSFFDARDAIILADKTLTGGENLCNLWHGFSSRGLGKDAKFVPDHSPWNGGKHIDGFAVPAECEYSQGQILLRRVVPAA</sequence>
<keyword evidence="3 13" id="KW-0964">Secreted</keyword>
<feature type="active site" evidence="11">
    <location>
        <position position="553"/>
    </location>
</feature>
<evidence type="ECO:0000256" key="5">
    <source>
        <dbReference type="ARBA" id="ARBA00022723"/>
    </source>
</evidence>
<dbReference type="InterPro" id="IPR011096">
    <property type="entry name" value="FTP_domain"/>
</dbReference>
<evidence type="ECO:0000256" key="9">
    <source>
        <dbReference type="ARBA" id="ARBA00023049"/>
    </source>
</evidence>